<dbReference type="EMBL" id="FR824358">
    <property type="protein sequence ID" value="CCA25695.1"/>
    <property type="molecule type" value="Genomic_DNA"/>
</dbReference>
<keyword evidence="2" id="KW-0808">Transferase</keyword>
<keyword evidence="3" id="KW-0660">Purine salvage</keyword>
<evidence type="ECO:0000256" key="2">
    <source>
        <dbReference type="ARBA" id="ARBA00022679"/>
    </source>
</evidence>
<dbReference type="GO" id="GO:0019509">
    <property type="term" value="P:L-methionine salvage from methylthioadenosine"/>
    <property type="evidence" value="ECO:0007669"/>
    <property type="project" value="TreeGrafter"/>
</dbReference>
<dbReference type="PANTHER" id="PTHR42679">
    <property type="entry name" value="S-METHYL-5'-THIOADENOSINE PHOSPHORYLASE"/>
    <property type="match status" value="1"/>
</dbReference>
<dbReference type="InterPro" id="IPR035994">
    <property type="entry name" value="Nucleoside_phosphorylase_sf"/>
</dbReference>
<dbReference type="PANTHER" id="PTHR42679:SF2">
    <property type="entry name" value="S-METHYL-5'-THIOADENOSINE PHOSPHORYLASE"/>
    <property type="match status" value="1"/>
</dbReference>
<organism evidence="5">
    <name type="scientific">Albugo laibachii Nc14</name>
    <dbReference type="NCBI Taxonomy" id="890382"/>
    <lineage>
        <taxon>Eukaryota</taxon>
        <taxon>Sar</taxon>
        <taxon>Stramenopiles</taxon>
        <taxon>Oomycota</taxon>
        <taxon>Peronosporomycetes</taxon>
        <taxon>Albuginales</taxon>
        <taxon>Albuginaceae</taxon>
        <taxon>Albugo</taxon>
    </lineage>
</organism>
<evidence type="ECO:0000313" key="5">
    <source>
        <dbReference type="EMBL" id="CCA25695.1"/>
    </source>
</evidence>
<dbReference type="CDD" id="cd09010">
    <property type="entry name" value="MTAP_SsMTAPII_like_MTIP"/>
    <property type="match status" value="1"/>
</dbReference>
<dbReference type="AlphaFoldDB" id="F0WW76"/>
<reference evidence="5" key="1">
    <citation type="journal article" date="2011" name="PLoS Biol.">
        <title>Gene gain and loss during evolution of obligate parasitism in the white rust pathogen of Arabidopsis thaliana.</title>
        <authorList>
            <person name="Kemen E."/>
            <person name="Gardiner A."/>
            <person name="Schultz-Larsen T."/>
            <person name="Kemen A.C."/>
            <person name="Balmuth A.L."/>
            <person name="Robert-Seilaniantz A."/>
            <person name="Bailey K."/>
            <person name="Holub E."/>
            <person name="Studholme D.J."/>
            <person name="Maclean D."/>
            <person name="Jones J.D."/>
        </authorList>
    </citation>
    <scope>NUCLEOTIDE SEQUENCE</scope>
</reference>
<proteinExistence type="predicted"/>
<keyword evidence="1" id="KW-0328">Glycosyltransferase</keyword>
<dbReference type="InterPro" id="IPR010044">
    <property type="entry name" value="MTAP"/>
</dbReference>
<dbReference type="Pfam" id="PF01048">
    <property type="entry name" value="PNP_UDP_1"/>
    <property type="match status" value="1"/>
</dbReference>
<protein>
    <submittedName>
        <fullName evidence="5">Uncharacterized protein AlNc14C313G10517</fullName>
    </submittedName>
</protein>
<evidence type="ECO:0000259" key="4">
    <source>
        <dbReference type="Pfam" id="PF01048"/>
    </source>
</evidence>
<evidence type="ECO:0000256" key="3">
    <source>
        <dbReference type="ARBA" id="ARBA00022726"/>
    </source>
</evidence>
<dbReference type="InterPro" id="IPR000845">
    <property type="entry name" value="Nucleoside_phosphorylase_d"/>
</dbReference>
<sequence length="256" mass="28522">MECLGIIGGSSLISASSLTKEFKKEFVSTEFGTAVCHVAIWKSSPLKVVYIQRHHVDVDEEYRQPRKINFHLIAAVCRHMKCHTVIGLYSVGSMDTKIQIGDLVVPHDYFNPFHILHLSDKYDAHVVAGIDLSLQKTIIAILNENTDRPRPIEQGTYVQSAGPRFETKSEVRFFSQFGDLIGMTGGNEAELINELRIPFAMIAIVDNMANGLGDTLTLEMFKAAQEKNQSIAESVACDILNFFAKETAMPLNKAEM</sequence>
<dbReference type="Gene3D" id="3.40.50.1580">
    <property type="entry name" value="Nucleoside phosphorylase domain"/>
    <property type="match status" value="1"/>
</dbReference>
<dbReference type="GO" id="GO:0005829">
    <property type="term" value="C:cytosol"/>
    <property type="evidence" value="ECO:0007669"/>
    <property type="project" value="TreeGrafter"/>
</dbReference>
<name>F0WW76_9STRA</name>
<dbReference type="GO" id="GO:0006166">
    <property type="term" value="P:purine ribonucleoside salvage"/>
    <property type="evidence" value="ECO:0007669"/>
    <property type="project" value="UniProtKB-KW"/>
</dbReference>
<accession>F0WW76</accession>
<feature type="domain" description="Nucleoside phosphorylase" evidence="4">
    <location>
        <begin position="74"/>
        <end position="240"/>
    </location>
</feature>
<reference evidence="5" key="2">
    <citation type="submission" date="2011-02" db="EMBL/GenBank/DDBJ databases">
        <authorList>
            <person name="MacLean D."/>
        </authorList>
    </citation>
    <scope>NUCLEOTIDE SEQUENCE</scope>
</reference>
<dbReference type="HOGENOM" id="CLU_054456_0_2_1"/>
<dbReference type="SUPFAM" id="SSF53167">
    <property type="entry name" value="Purine and uridine phosphorylases"/>
    <property type="match status" value="1"/>
</dbReference>
<dbReference type="GO" id="GO:0017061">
    <property type="term" value="F:S-methyl-5-thioadenosine phosphorylase activity"/>
    <property type="evidence" value="ECO:0007669"/>
    <property type="project" value="InterPro"/>
</dbReference>
<gene>
    <name evidence="5" type="primary">AlNc14C313G10517</name>
    <name evidence="5" type="ORF">ALNC14_118390</name>
</gene>
<evidence type="ECO:0000256" key="1">
    <source>
        <dbReference type="ARBA" id="ARBA00022676"/>
    </source>
</evidence>